<dbReference type="Pfam" id="PF13715">
    <property type="entry name" value="CarbopepD_reg_2"/>
    <property type="match status" value="1"/>
</dbReference>
<dbReference type="SUPFAM" id="SSF49464">
    <property type="entry name" value="Carboxypeptidase regulatory domain-like"/>
    <property type="match status" value="1"/>
</dbReference>
<comment type="similarity">
    <text evidence="10 11">Belongs to the TonB-dependent receptor family.</text>
</comment>
<dbReference type="SUPFAM" id="SSF56935">
    <property type="entry name" value="Porins"/>
    <property type="match status" value="1"/>
</dbReference>
<dbReference type="Proteomes" id="UP000270046">
    <property type="component" value="Chromosome"/>
</dbReference>
<evidence type="ECO:0000259" key="12">
    <source>
        <dbReference type="Pfam" id="PF00593"/>
    </source>
</evidence>
<protein>
    <submittedName>
        <fullName evidence="14">TonB-dependent receptor</fullName>
    </submittedName>
</protein>
<proteinExistence type="inferred from homology"/>
<dbReference type="Gene3D" id="2.40.170.20">
    <property type="entry name" value="TonB-dependent receptor, beta-barrel domain"/>
    <property type="match status" value="1"/>
</dbReference>
<dbReference type="GO" id="GO:0044718">
    <property type="term" value="P:siderophore transmembrane transport"/>
    <property type="evidence" value="ECO:0007669"/>
    <property type="project" value="TreeGrafter"/>
</dbReference>
<evidence type="ECO:0000256" key="2">
    <source>
        <dbReference type="ARBA" id="ARBA00022448"/>
    </source>
</evidence>
<accession>A0A494VNL0</accession>
<dbReference type="EMBL" id="CP032869">
    <property type="protein sequence ID" value="AYL94610.1"/>
    <property type="molecule type" value="Genomic_DNA"/>
</dbReference>
<evidence type="ECO:0000256" key="11">
    <source>
        <dbReference type="RuleBase" id="RU003357"/>
    </source>
</evidence>
<evidence type="ECO:0000313" key="15">
    <source>
        <dbReference type="Proteomes" id="UP000270046"/>
    </source>
</evidence>
<keyword evidence="4 10" id="KW-0812">Transmembrane</keyword>
<evidence type="ECO:0000256" key="4">
    <source>
        <dbReference type="ARBA" id="ARBA00022692"/>
    </source>
</evidence>
<evidence type="ECO:0000256" key="1">
    <source>
        <dbReference type="ARBA" id="ARBA00004571"/>
    </source>
</evidence>
<keyword evidence="8 14" id="KW-0675">Receptor</keyword>
<evidence type="ECO:0000256" key="10">
    <source>
        <dbReference type="PROSITE-ProRule" id="PRU01360"/>
    </source>
</evidence>
<dbReference type="KEGG" id="muh:HYN43_004545"/>
<evidence type="ECO:0000256" key="6">
    <source>
        <dbReference type="ARBA" id="ARBA00023077"/>
    </source>
</evidence>
<keyword evidence="2 10" id="KW-0813">Transport</keyword>
<keyword evidence="5" id="KW-0732">Signal</keyword>
<keyword evidence="3 10" id="KW-1134">Transmembrane beta strand</keyword>
<keyword evidence="7 10" id="KW-0472">Membrane</keyword>
<dbReference type="PANTHER" id="PTHR30069:SF29">
    <property type="entry name" value="HEMOGLOBIN AND HEMOGLOBIN-HAPTOGLOBIN-BINDING PROTEIN 1-RELATED"/>
    <property type="match status" value="1"/>
</dbReference>
<dbReference type="InterPro" id="IPR008969">
    <property type="entry name" value="CarboxyPept-like_regulatory"/>
</dbReference>
<gene>
    <name evidence="14" type="ORF">HYN43_004545</name>
</gene>
<evidence type="ECO:0000313" key="14">
    <source>
        <dbReference type="EMBL" id="AYL94610.1"/>
    </source>
</evidence>
<dbReference type="Pfam" id="PF07715">
    <property type="entry name" value="Plug"/>
    <property type="match status" value="1"/>
</dbReference>
<reference evidence="14 15" key="1">
    <citation type="submission" date="2018-10" db="EMBL/GenBank/DDBJ databases">
        <title>Genome sequencing of Mucilaginibacter sp. HYN0043.</title>
        <authorList>
            <person name="Kim M."/>
            <person name="Yi H."/>
        </authorList>
    </citation>
    <scope>NUCLEOTIDE SEQUENCE [LARGE SCALE GENOMIC DNA]</scope>
    <source>
        <strain evidence="14 15">HYN0043</strain>
    </source>
</reference>
<dbReference type="AlphaFoldDB" id="A0A494VNL0"/>
<evidence type="ECO:0000256" key="9">
    <source>
        <dbReference type="ARBA" id="ARBA00023237"/>
    </source>
</evidence>
<keyword evidence="9 10" id="KW-0998">Cell outer membrane</keyword>
<evidence type="ECO:0000256" key="8">
    <source>
        <dbReference type="ARBA" id="ARBA00023170"/>
    </source>
</evidence>
<evidence type="ECO:0000256" key="7">
    <source>
        <dbReference type="ARBA" id="ARBA00023136"/>
    </source>
</evidence>
<keyword evidence="6 11" id="KW-0798">TonB box</keyword>
<evidence type="ECO:0000259" key="13">
    <source>
        <dbReference type="Pfam" id="PF07715"/>
    </source>
</evidence>
<dbReference type="InterPro" id="IPR039426">
    <property type="entry name" value="TonB-dep_rcpt-like"/>
</dbReference>
<dbReference type="Pfam" id="PF00593">
    <property type="entry name" value="TonB_dep_Rec_b-barrel"/>
    <property type="match status" value="1"/>
</dbReference>
<feature type="domain" description="TonB-dependent receptor-like beta-barrel" evidence="12">
    <location>
        <begin position="289"/>
        <end position="687"/>
    </location>
</feature>
<dbReference type="PROSITE" id="PS52016">
    <property type="entry name" value="TONB_DEPENDENT_REC_3"/>
    <property type="match status" value="1"/>
</dbReference>
<dbReference type="InterPro" id="IPR036942">
    <property type="entry name" value="Beta-barrel_TonB_sf"/>
</dbReference>
<organism evidence="14 15">
    <name type="scientific">Mucilaginibacter celer</name>
    <dbReference type="NCBI Taxonomy" id="2305508"/>
    <lineage>
        <taxon>Bacteria</taxon>
        <taxon>Pseudomonadati</taxon>
        <taxon>Bacteroidota</taxon>
        <taxon>Sphingobacteriia</taxon>
        <taxon>Sphingobacteriales</taxon>
        <taxon>Sphingobacteriaceae</taxon>
        <taxon>Mucilaginibacter</taxon>
    </lineage>
</organism>
<sequence>MKKIYVLIIALLYTVAAYSQNTFRAIVKDAKTNQPLPRATAGVLNTTIGGLADTAGLLTLKNIPDGKQVIRFSYIGFEPRLDTLTFPLPQASPIEILLSPEGKGEGAELTEVVVGAVRSSRTIANIPTRVEVISGEELDEKGNMKPGDIRMLLAESTGIQTQQTSATSGNSSIRIQGLDGKYTQIIRDGFPLYSGFSGGLGLLQIAPLDLKQVEVIKGSSSTLYGGGAIAGLVNLVSKTPTDVPRLDFLLNGTSALGLDASGFYSQKFKTTGATVYAAYNHSTAYDPSGTGLSAIPRYNRYTLNPKLFFYINDGTTLIAGINSTIENRIGGDMEYLAGRGDAQHTYFEQNKTGRYSSQLQLDSKLSGKEKITLKNSLSYFDRAITLPGYRFSGKQTSTYSEANYAYNGEKTDWVAGLNFLTDHFNEDANSSFPLRSYDYHTIGGFIQNTWNVTQKFILESGLRIDHHNRYGTFVLPRISALYKISSHFSSRLGGGLGYKAPSVFTEDAERLSFRNVLPIDVNNTRAERSYGANYDITYRTGLFDNLVSLSVNQLFFYTRIDNPIILMPLANGNWQYTQPPGDLNTKGMETNVKITYNNFKLFLGYTLADVSQHTGNSFGNYPLVSRNRLNNILVYEIEDKLKLGAEAYYFGPQQLNDGTRGRAYWTAGFMAEKIWEGFSIFINFENLTNTRQTKFGPVYTGSLTDPTFKDIYAPLDGFVVNGGIKLRLGKAK</sequence>
<keyword evidence="15" id="KW-1185">Reference proteome</keyword>
<feature type="domain" description="TonB-dependent receptor plug" evidence="13">
    <location>
        <begin position="124"/>
        <end position="231"/>
    </location>
</feature>
<dbReference type="InterPro" id="IPR012910">
    <property type="entry name" value="Plug_dom"/>
</dbReference>
<comment type="subcellular location">
    <subcellularLocation>
        <location evidence="1 10">Cell outer membrane</location>
        <topology evidence="1 10">Multi-pass membrane protein</topology>
    </subcellularLocation>
</comment>
<evidence type="ECO:0000256" key="3">
    <source>
        <dbReference type="ARBA" id="ARBA00022452"/>
    </source>
</evidence>
<dbReference type="RefSeq" id="WP_119408324.1">
    <property type="nucleotide sequence ID" value="NZ_CP032869.1"/>
</dbReference>
<dbReference type="InterPro" id="IPR000531">
    <property type="entry name" value="Beta-barrel_TonB"/>
</dbReference>
<dbReference type="OrthoDB" id="1109239at2"/>
<name>A0A494VNL0_9SPHI</name>
<dbReference type="GO" id="GO:0009279">
    <property type="term" value="C:cell outer membrane"/>
    <property type="evidence" value="ECO:0007669"/>
    <property type="project" value="UniProtKB-SubCell"/>
</dbReference>
<dbReference type="PANTHER" id="PTHR30069">
    <property type="entry name" value="TONB-DEPENDENT OUTER MEMBRANE RECEPTOR"/>
    <property type="match status" value="1"/>
</dbReference>
<dbReference type="GO" id="GO:0015344">
    <property type="term" value="F:siderophore uptake transmembrane transporter activity"/>
    <property type="evidence" value="ECO:0007669"/>
    <property type="project" value="TreeGrafter"/>
</dbReference>
<dbReference type="InterPro" id="IPR037066">
    <property type="entry name" value="Plug_dom_sf"/>
</dbReference>
<dbReference type="Gene3D" id="2.170.130.10">
    <property type="entry name" value="TonB-dependent receptor, plug domain"/>
    <property type="match status" value="1"/>
</dbReference>
<evidence type="ECO:0000256" key="5">
    <source>
        <dbReference type="ARBA" id="ARBA00022729"/>
    </source>
</evidence>